<sequence>MEIVFIISVISIYLFIFIWGYSYEFKKGPKAFFKTIIGMPIAMLLSYIGFPELDKKIKDWTEK</sequence>
<keyword evidence="3" id="KW-1185">Reference proteome</keyword>
<keyword evidence="1" id="KW-0812">Transmembrane</keyword>
<organism evidence="2 3">
    <name type="scientific">Tenacibaculum jejuense</name>
    <dbReference type="NCBI Taxonomy" id="584609"/>
    <lineage>
        <taxon>Bacteria</taxon>
        <taxon>Pseudomonadati</taxon>
        <taxon>Bacteroidota</taxon>
        <taxon>Flavobacteriia</taxon>
        <taxon>Flavobacteriales</taxon>
        <taxon>Flavobacteriaceae</taxon>
        <taxon>Tenacibaculum</taxon>
    </lineage>
</organism>
<dbReference type="RefSeq" id="WP_095072341.1">
    <property type="nucleotide sequence ID" value="NZ_LT899436.1"/>
</dbReference>
<reference evidence="2 3" key="1">
    <citation type="submission" date="2017-07" db="EMBL/GenBank/DDBJ databases">
        <authorList>
            <person name="Sun Z.S."/>
            <person name="Albrecht U."/>
            <person name="Echele G."/>
            <person name="Lee C.C."/>
        </authorList>
    </citation>
    <scope>NUCLEOTIDE SEQUENCE [LARGE SCALE GENOMIC DNA]</scope>
    <source>
        <strain evidence="3">type strain: KCTC 22618</strain>
    </source>
</reference>
<accession>A0A238UA66</accession>
<keyword evidence="1" id="KW-0472">Membrane</keyword>
<protein>
    <submittedName>
        <fullName evidence="2">Uncharacterized protein</fullName>
    </submittedName>
</protein>
<feature type="transmembrane region" description="Helical" evidence="1">
    <location>
        <begin position="6"/>
        <end position="24"/>
    </location>
</feature>
<dbReference type="AlphaFoldDB" id="A0A238UA66"/>
<proteinExistence type="predicted"/>
<keyword evidence="1" id="KW-1133">Transmembrane helix</keyword>
<evidence type="ECO:0000313" key="3">
    <source>
        <dbReference type="Proteomes" id="UP000215214"/>
    </source>
</evidence>
<dbReference type="EMBL" id="LT899436">
    <property type="protein sequence ID" value="SNR16071.1"/>
    <property type="molecule type" value="Genomic_DNA"/>
</dbReference>
<dbReference type="OrthoDB" id="1449021at2"/>
<dbReference type="KEGG" id="tje:TJEJU_2386"/>
<dbReference type="Proteomes" id="UP000215214">
    <property type="component" value="Chromosome TJEJU"/>
</dbReference>
<gene>
    <name evidence="2" type="ORF">TJEJU_2386</name>
</gene>
<evidence type="ECO:0000313" key="2">
    <source>
        <dbReference type="EMBL" id="SNR16071.1"/>
    </source>
</evidence>
<evidence type="ECO:0000256" key="1">
    <source>
        <dbReference type="SAM" id="Phobius"/>
    </source>
</evidence>
<name>A0A238UA66_9FLAO</name>
<feature type="transmembrane region" description="Helical" evidence="1">
    <location>
        <begin position="31"/>
        <end position="50"/>
    </location>
</feature>